<evidence type="ECO:0000313" key="3">
    <source>
        <dbReference type="EMBL" id="RZO19794.1"/>
    </source>
</evidence>
<keyword evidence="1" id="KW-0472">Membrane</keyword>
<organism evidence="3 4">
    <name type="scientific">SAR92 clade bacterium</name>
    <dbReference type="NCBI Taxonomy" id="2315479"/>
    <lineage>
        <taxon>Bacteria</taxon>
        <taxon>Pseudomonadati</taxon>
        <taxon>Pseudomonadota</taxon>
        <taxon>Gammaproteobacteria</taxon>
        <taxon>Cellvibrionales</taxon>
        <taxon>Porticoccaceae</taxon>
        <taxon>SAR92 clade</taxon>
    </lineage>
</organism>
<evidence type="ECO:0000313" key="4">
    <source>
        <dbReference type="Proteomes" id="UP000315889"/>
    </source>
</evidence>
<comment type="caution">
    <text evidence="3">The sequence shown here is derived from an EMBL/GenBank/DDBJ whole genome shotgun (WGS) entry which is preliminary data.</text>
</comment>
<proteinExistence type="predicted"/>
<dbReference type="GO" id="GO:0016717">
    <property type="term" value="F:oxidoreductase activity, acting on paired donors, with oxidation of a pair of donors resulting in the reduction of molecular oxygen to two molecules of water"/>
    <property type="evidence" value="ECO:0007669"/>
    <property type="project" value="TreeGrafter"/>
</dbReference>
<keyword evidence="1" id="KW-0812">Transmembrane</keyword>
<dbReference type="Proteomes" id="UP000315889">
    <property type="component" value="Unassembled WGS sequence"/>
</dbReference>
<keyword evidence="1" id="KW-1133">Transmembrane helix</keyword>
<feature type="domain" description="Fatty acid desaturase" evidence="2">
    <location>
        <begin position="52"/>
        <end position="295"/>
    </location>
</feature>
<dbReference type="AlphaFoldDB" id="A0A520MEZ8"/>
<dbReference type="PANTHER" id="PTHR19353">
    <property type="entry name" value="FATTY ACID DESATURASE 2"/>
    <property type="match status" value="1"/>
</dbReference>
<feature type="transmembrane region" description="Helical" evidence="1">
    <location>
        <begin position="22"/>
        <end position="43"/>
    </location>
</feature>
<dbReference type="PANTHER" id="PTHR19353:SF19">
    <property type="entry name" value="DELTA(5) FATTY ACID DESATURASE C-RELATED"/>
    <property type="match status" value="1"/>
</dbReference>
<reference evidence="3 4" key="1">
    <citation type="submission" date="2019-02" db="EMBL/GenBank/DDBJ databases">
        <title>Prokaryotic population dynamics and viral predation in marine succession experiment using metagenomics: the confinement effect.</title>
        <authorList>
            <person name="Haro-Moreno J.M."/>
            <person name="Rodriguez-Valera F."/>
            <person name="Lopez-Perez M."/>
        </authorList>
    </citation>
    <scope>NUCLEOTIDE SEQUENCE [LARGE SCALE GENOMIC DNA]</scope>
    <source>
        <strain evidence="3">MED-G170</strain>
    </source>
</reference>
<dbReference type="GO" id="GO:0008610">
    <property type="term" value="P:lipid biosynthetic process"/>
    <property type="evidence" value="ECO:0007669"/>
    <property type="project" value="UniProtKB-ARBA"/>
</dbReference>
<sequence>MTDPTSLNRAARDHAKQLTGRVAWPTILLGLVVFLAYWTIPYLVAFSNFSLWAAIPLMAVLTYAAYTVLHESVHGSIRGTKKSLQWLNDGLGYLSGTILFTPLTVHRPEHLSHHANTNHGDRDPDQYSAGIVGSPREIFRSVWHGIATQYRFYMSNHWHKASVSKNAMLILEVFLGLGLRVLPFIVLFSTNTPELTSGWWRLVVLFLVSGFLGVYILVYLFAYIVHRPHTETGRYRDTSTIVIKGPFSKVVTLFWGYQNYHSIHHLFPSVPFFHYRRLFDDISGIMDEMGAPIYQLTWSGLRKIQAADL</sequence>
<feature type="transmembrane region" description="Helical" evidence="1">
    <location>
        <begin position="167"/>
        <end position="187"/>
    </location>
</feature>
<dbReference type="InterPro" id="IPR005804">
    <property type="entry name" value="FA_desaturase_dom"/>
</dbReference>
<accession>A0A520MEZ8</accession>
<dbReference type="GO" id="GO:0016020">
    <property type="term" value="C:membrane"/>
    <property type="evidence" value="ECO:0007669"/>
    <property type="project" value="TreeGrafter"/>
</dbReference>
<evidence type="ECO:0000259" key="2">
    <source>
        <dbReference type="Pfam" id="PF00487"/>
    </source>
</evidence>
<protein>
    <submittedName>
        <fullName evidence="3">Fatty acid desaturase</fullName>
    </submittedName>
</protein>
<name>A0A520MEZ8_9GAMM</name>
<dbReference type="Pfam" id="PF00487">
    <property type="entry name" value="FA_desaturase"/>
    <property type="match status" value="1"/>
</dbReference>
<feature type="transmembrane region" description="Helical" evidence="1">
    <location>
        <begin position="199"/>
        <end position="225"/>
    </location>
</feature>
<feature type="transmembrane region" description="Helical" evidence="1">
    <location>
        <begin position="49"/>
        <end position="69"/>
    </location>
</feature>
<evidence type="ECO:0000256" key="1">
    <source>
        <dbReference type="SAM" id="Phobius"/>
    </source>
</evidence>
<dbReference type="InterPro" id="IPR012171">
    <property type="entry name" value="Fatty_acid_desaturase"/>
</dbReference>
<gene>
    <name evidence="3" type="ORF">EVB03_06580</name>
</gene>
<dbReference type="EMBL" id="SHBP01000008">
    <property type="protein sequence ID" value="RZO19794.1"/>
    <property type="molecule type" value="Genomic_DNA"/>
</dbReference>